<evidence type="ECO:0000313" key="5">
    <source>
        <dbReference type="EMBL" id="MFC4499275.1"/>
    </source>
</evidence>
<accession>A0ABV9AJL0</accession>
<dbReference type="SUPFAM" id="SSF53850">
    <property type="entry name" value="Periplasmic binding protein-like II"/>
    <property type="match status" value="1"/>
</dbReference>
<comment type="subcellular location">
    <subcellularLocation>
        <location evidence="1">Cell envelope</location>
    </subcellularLocation>
</comment>
<dbReference type="Proteomes" id="UP001595839">
    <property type="component" value="Unassembled WGS sequence"/>
</dbReference>
<gene>
    <name evidence="5" type="ORF">ACFPIH_07015</name>
</gene>
<dbReference type="PROSITE" id="PS51257">
    <property type="entry name" value="PROKAR_LIPOPROTEIN"/>
    <property type="match status" value="1"/>
</dbReference>
<protein>
    <submittedName>
        <fullName evidence="5">ABC transporter substrate-binding protein</fullName>
    </submittedName>
</protein>
<name>A0ABV9AJL0_9ACTN</name>
<evidence type="ECO:0000256" key="1">
    <source>
        <dbReference type="ARBA" id="ARBA00004196"/>
    </source>
</evidence>
<reference evidence="6" key="1">
    <citation type="journal article" date="2019" name="Int. J. Syst. Evol. Microbiol.">
        <title>The Global Catalogue of Microorganisms (GCM) 10K type strain sequencing project: providing services to taxonomists for standard genome sequencing and annotation.</title>
        <authorList>
            <consortium name="The Broad Institute Genomics Platform"/>
            <consortium name="The Broad Institute Genome Sequencing Center for Infectious Disease"/>
            <person name="Wu L."/>
            <person name="Ma J."/>
        </authorList>
    </citation>
    <scope>NUCLEOTIDE SEQUENCE [LARGE SCALE GENOMIC DNA]</scope>
    <source>
        <strain evidence="6">CGMCC 4.7177</strain>
    </source>
</reference>
<evidence type="ECO:0000256" key="4">
    <source>
        <dbReference type="ARBA" id="ARBA00022729"/>
    </source>
</evidence>
<dbReference type="CDD" id="cd13585">
    <property type="entry name" value="PBP2_TMBP_like"/>
    <property type="match status" value="1"/>
</dbReference>
<comment type="similarity">
    <text evidence="2">Belongs to the bacterial solute-binding protein 1 family.</text>
</comment>
<evidence type="ECO:0000256" key="3">
    <source>
        <dbReference type="ARBA" id="ARBA00022448"/>
    </source>
</evidence>
<dbReference type="PANTHER" id="PTHR43649:SF31">
    <property type="entry name" value="SN-GLYCEROL-3-PHOSPHATE-BINDING PERIPLASMIC PROTEIN UGPB"/>
    <property type="match status" value="1"/>
</dbReference>
<sequence>MGKTPGSSRTGTNRTTRALVTGLATVVIGAGCVACGSSGQSSGGSQKANGEVTLTWSMWASGTDDRNAWQKVADEVTAENPKIKVKLDTSPFADYFTKLGTRLAGGSAPCIVSMQSLRAGGYTDGMLPLDDLIAKNKLDIGSFDKSIMEGLAPGGKQYALPYDFGSLVVTYNKDMFKAAGVPAPKVGWSMAEFEAAAKKLTRDGKYGFAAYPVDLYMFPMLLSRTGAEPVGEDGKLALTDKSMVSAFDWYTGLSAKEQVAPKVPGVDDAFPDTQFLNGNVAMSVNGPWSVLSLKKQAKFDVGLATIPAGPDGTKTYSAGSGFGISKSCKYPDQAFQAIRTMTSAKVLGELGALGRAFPARTAVQDQWYKNAFAGAQEVIDAANRSATPFRTTKNWDQVTKLLSQYGIEAFNGQESGASVLKQVEQQAGTG</sequence>
<organism evidence="5 6">
    <name type="scientific">Streptomyces vulcanius</name>
    <dbReference type="NCBI Taxonomy" id="1441876"/>
    <lineage>
        <taxon>Bacteria</taxon>
        <taxon>Bacillati</taxon>
        <taxon>Actinomycetota</taxon>
        <taxon>Actinomycetes</taxon>
        <taxon>Kitasatosporales</taxon>
        <taxon>Streptomycetaceae</taxon>
        <taxon>Streptomyces</taxon>
    </lineage>
</organism>
<dbReference type="EMBL" id="JBHSFK010000004">
    <property type="protein sequence ID" value="MFC4499275.1"/>
    <property type="molecule type" value="Genomic_DNA"/>
</dbReference>
<dbReference type="Gene3D" id="3.40.190.10">
    <property type="entry name" value="Periplasmic binding protein-like II"/>
    <property type="match status" value="1"/>
</dbReference>
<comment type="caution">
    <text evidence="5">The sequence shown here is derived from an EMBL/GenBank/DDBJ whole genome shotgun (WGS) entry which is preliminary data.</text>
</comment>
<dbReference type="Pfam" id="PF01547">
    <property type="entry name" value="SBP_bac_1"/>
    <property type="match status" value="1"/>
</dbReference>
<dbReference type="PANTHER" id="PTHR43649">
    <property type="entry name" value="ARABINOSE-BINDING PROTEIN-RELATED"/>
    <property type="match status" value="1"/>
</dbReference>
<dbReference type="RefSeq" id="WP_381169261.1">
    <property type="nucleotide sequence ID" value="NZ_JBHSFK010000004.1"/>
</dbReference>
<evidence type="ECO:0000256" key="2">
    <source>
        <dbReference type="ARBA" id="ARBA00008520"/>
    </source>
</evidence>
<dbReference type="InterPro" id="IPR050490">
    <property type="entry name" value="Bact_solute-bd_prot1"/>
</dbReference>
<proteinExistence type="inferred from homology"/>
<dbReference type="InterPro" id="IPR006059">
    <property type="entry name" value="SBP"/>
</dbReference>
<evidence type="ECO:0000313" key="6">
    <source>
        <dbReference type="Proteomes" id="UP001595839"/>
    </source>
</evidence>
<keyword evidence="4" id="KW-0732">Signal</keyword>
<keyword evidence="3" id="KW-0813">Transport</keyword>
<keyword evidence="6" id="KW-1185">Reference proteome</keyword>